<evidence type="ECO:0000256" key="1">
    <source>
        <dbReference type="SAM" id="MobiDB-lite"/>
    </source>
</evidence>
<organism evidence="2">
    <name type="scientific">Timema shepardi</name>
    <name type="common">Walking stick</name>
    <dbReference type="NCBI Taxonomy" id="629360"/>
    <lineage>
        <taxon>Eukaryota</taxon>
        <taxon>Metazoa</taxon>
        <taxon>Ecdysozoa</taxon>
        <taxon>Arthropoda</taxon>
        <taxon>Hexapoda</taxon>
        <taxon>Insecta</taxon>
        <taxon>Pterygota</taxon>
        <taxon>Neoptera</taxon>
        <taxon>Polyneoptera</taxon>
        <taxon>Phasmatodea</taxon>
        <taxon>Timematodea</taxon>
        <taxon>Timematoidea</taxon>
        <taxon>Timematidae</taxon>
        <taxon>Timema</taxon>
    </lineage>
</organism>
<gene>
    <name evidence="2" type="ORF">TSIB3V08_LOCUS1957</name>
</gene>
<reference evidence="2" key="1">
    <citation type="submission" date="2020-11" db="EMBL/GenBank/DDBJ databases">
        <authorList>
            <person name="Tran Van P."/>
        </authorList>
    </citation>
    <scope>NUCLEOTIDE SEQUENCE</scope>
</reference>
<sequence length="1406" mass="154994">MVGCQLSVSTKEAMGLLYMSPTLSLDGSEPAFVWRESGKPFRKSHPPVHPTEIRTSISPSSAVELNTTSALANYVTESSYAEDGEIEVRRDPNLDLPVLSSRAQHDKRVSQLRHRGGFYITKSWIGKLVLSYGHACDLVTTTKISRPSNASKDISRQMERHRLVCYEGKEVEEMLRSADVYSGVDSLHPTEIRTSISPSSAVELNMTSALANITTEPGHANYLPTSCLWLNDPGWILIPWLSCPGVQLVDPDDSFSNVDARAHARYKSGRRTSEKKLEESPLVLRAICTHEMMAKWFKGVKFAAKEGFGNPINVCRDRGLSPGPPAQKSDTLLLDLQEKPPPVHPTEIRTSISPSSAVELNTTSALANYATEAGIGKVELEEVNPHLRGGRVENHLGKTPPSSPDRDSSLDLPVLSSRALHDKRVSQLRHQGGLSLEEVYLHWRGEIMKHNLMTNTLSTPDEDSNHGLQSMVFQSGPFDNRRSEPAFDWRESGKPFSNPPLPPVHPTEIRTSISPSSAVELNTTRALANYATEVGIAGVSNYYCLFQDKVNYVAIQGSFAELGQPTPMLETAIPGVGSPMTSLVLTDSSQLTADVDCQKDLQVIPGPPPPILSGPVYKPNTAALDVGYSTTLRPASVATWSKALFPRLTNLQMTGRSSFESRGVGEENCPASRIPVCHKKHLALTSASLKPILWDSEREGERGGVASQPTNVSFRANKNRWITETVDGASYRTGFSEKLYLANALVVLSTTAEDGEIKVRISVSNLSRLDSSELLTSQLLPTFSRSIGSLVAAISWACLSLFTPDGGPVTDKLFAIARGERGSVPCLCVEGEWKTILGRHFSTLNRDSNIDLPIIGSLVYYERSALDHAATEADTRVLVISVLGRDDISPRYFSKARNLEGGPVCFRVFFYDTEGPDLSLIQECRVSTSTNLPAFDRVACQRPQTFPHSIVSHVNVHKPSRVQSCRVSTSTNLPAFNSVACQRPPTFPRSIVLRVNIHKPFCVQSCHVSTSTNLPAFNRVACQRPQTFPRSIVSRVNIPQTFPRFNVQKPSRVQSCRTDRTLVERKLVGYRGGALVPTTAAGSATAATINHHRYSSPPPIVCYSLVDEQQNKYIDTNKSWFQFTRPRFEPRSPRPQHNTTNALANYATEADWCSPSMLAVSICEHYRYHTTGDLVYRGRSPDGDCFCTRPLRVVVPSLMQGGRLHLTVEWVKLEMDSATPPSDSSNTTSIISLSECKNRSSPYLHRKVLLVLIRNSSCEEEGGLEGVGTGWYENEVRHAPCVVLRSESPSLTSFVAIVPSWIGCRSVLHSRSKSAPDSHLRLYERTREKPGYYLQLHLKDSKEAASMQIRMLTGWAFALARAPGLPFVFDGKNKPHSNALSCLQSETATRENVRGWGAGGERRQKC</sequence>
<accession>A0A7R9ANY6</accession>
<feature type="region of interest" description="Disordered" evidence="1">
    <location>
        <begin position="388"/>
        <end position="411"/>
    </location>
</feature>
<protein>
    <submittedName>
        <fullName evidence="2">Uncharacterized protein</fullName>
    </submittedName>
</protein>
<proteinExistence type="predicted"/>
<evidence type="ECO:0000313" key="2">
    <source>
        <dbReference type="EMBL" id="CAD7257700.1"/>
    </source>
</evidence>
<dbReference type="EMBL" id="OC000567">
    <property type="protein sequence ID" value="CAD7257700.1"/>
    <property type="molecule type" value="Genomic_DNA"/>
</dbReference>
<name>A0A7R9ANY6_TIMSH</name>